<protein>
    <recommendedName>
        <fullName evidence="2">A-kinase anchor protein 7-like phosphoesterase domain-containing protein</fullName>
    </recommendedName>
</protein>
<evidence type="ECO:0000259" key="2">
    <source>
        <dbReference type="Pfam" id="PF10469"/>
    </source>
</evidence>
<comment type="caution">
    <text evidence="3">The sequence shown here is derived from an EMBL/GenBank/DDBJ whole genome shotgun (WGS) entry which is preliminary data.</text>
</comment>
<dbReference type="SUPFAM" id="SSF55144">
    <property type="entry name" value="LigT-like"/>
    <property type="match status" value="1"/>
</dbReference>
<organism evidence="3 4">
    <name type="scientific">Lentinula boryana</name>
    <dbReference type="NCBI Taxonomy" id="40481"/>
    <lineage>
        <taxon>Eukaryota</taxon>
        <taxon>Fungi</taxon>
        <taxon>Dikarya</taxon>
        <taxon>Basidiomycota</taxon>
        <taxon>Agaricomycotina</taxon>
        <taxon>Agaricomycetes</taxon>
        <taxon>Agaricomycetidae</taxon>
        <taxon>Agaricales</taxon>
        <taxon>Marasmiineae</taxon>
        <taxon>Omphalotaceae</taxon>
        <taxon>Lentinula</taxon>
    </lineage>
</organism>
<name>A0ABQ8QUI5_9AGAR</name>
<sequence>MSLSSSSDPRPSTSPPKTVESALGLLRSLQPQLTALCAAGKPGTLQGSLERVGAFESRNGAKVMWVSPREDERWPESEEELQERLKLVRVAELVHRAFRNAGYITETRPLKLHCTLINTSHRKPFNRNSQLFSFTDVLASDAILELQPSEDHAQATSVTPSSVSSSNRMVRVAFGTYDIPEIQLCAMGSSGRDGEYISLGNVQLTASGGSAAV</sequence>
<feature type="domain" description="A-kinase anchor protein 7-like phosphoesterase" evidence="2">
    <location>
        <begin position="18"/>
        <end position="204"/>
    </location>
</feature>
<gene>
    <name evidence="3" type="ORF">F5050DRAFT_1802695</name>
</gene>
<dbReference type="InterPro" id="IPR009210">
    <property type="entry name" value="ASCC1"/>
</dbReference>
<evidence type="ECO:0000313" key="3">
    <source>
        <dbReference type="EMBL" id="KAJ4002136.1"/>
    </source>
</evidence>
<dbReference type="EMBL" id="MU790504">
    <property type="protein sequence ID" value="KAJ4002136.1"/>
    <property type="molecule type" value="Genomic_DNA"/>
</dbReference>
<dbReference type="Pfam" id="PF10469">
    <property type="entry name" value="AKAP7_NLS"/>
    <property type="match status" value="1"/>
</dbReference>
<dbReference type="InterPro" id="IPR009097">
    <property type="entry name" value="Cyclic_Pdiesterase"/>
</dbReference>
<evidence type="ECO:0000256" key="1">
    <source>
        <dbReference type="SAM" id="MobiDB-lite"/>
    </source>
</evidence>
<keyword evidence="4" id="KW-1185">Reference proteome</keyword>
<dbReference type="Gene3D" id="3.90.1140.10">
    <property type="entry name" value="Cyclic phosphodiesterase"/>
    <property type="match status" value="1"/>
</dbReference>
<evidence type="ECO:0000313" key="4">
    <source>
        <dbReference type="Proteomes" id="UP001163828"/>
    </source>
</evidence>
<dbReference type="PANTHER" id="PTHR13360:SF1">
    <property type="entry name" value="ACTIVATING SIGNAL COINTEGRATOR 1 COMPLEX SUBUNIT 1"/>
    <property type="match status" value="1"/>
</dbReference>
<proteinExistence type="predicted"/>
<dbReference type="PANTHER" id="PTHR13360">
    <property type="entry name" value="ACTIVATING SIGNAL COINTEGRATOR 1 COMPLEX SUBUNIT 1"/>
    <property type="match status" value="1"/>
</dbReference>
<feature type="region of interest" description="Disordered" evidence="1">
    <location>
        <begin position="1"/>
        <end position="20"/>
    </location>
</feature>
<feature type="compositionally biased region" description="Low complexity" evidence="1">
    <location>
        <begin position="1"/>
        <end position="11"/>
    </location>
</feature>
<reference evidence="3" key="1">
    <citation type="submission" date="2022-08" db="EMBL/GenBank/DDBJ databases">
        <authorList>
            <consortium name="DOE Joint Genome Institute"/>
            <person name="Min B."/>
            <person name="Riley R."/>
            <person name="Sierra-Patev S."/>
            <person name="Naranjo-Ortiz M."/>
            <person name="Looney B."/>
            <person name="Konkel Z."/>
            <person name="Slot J.C."/>
            <person name="Sakamoto Y."/>
            <person name="Steenwyk J.L."/>
            <person name="Rokas A."/>
            <person name="Carro J."/>
            <person name="Camarero S."/>
            <person name="Ferreira P."/>
            <person name="Molpeceres G."/>
            <person name="Ruiz-Duenas F.J."/>
            <person name="Serrano A."/>
            <person name="Henrissat B."/>
            <person name="Drula E."/>
            <person name="Hughes K.W."/>
            <person name="Mata J.L."/>
            <person name="Ishikawa N.K."/>
            <person name="Vargas-Isla R."/>
            <person name="Ushijima S."/>
            <person name="Smith C.A."/>
            <person name="Ahrendt S."/>
            <person name="Andreopoulos W."/>
            <person name="He G."/>
            <person name="Labutti K."/>
            <person name="Lipzen A."/>
            <person name="Ng V."/>
            <person name="Sandor L."/>
            <person name="Barry K."/>
            <person name="Martinez A.T."/>
            <person name="Xiao Y."/>
            <person name="Gibbons J.G."/>
            <person name="Terashima K."/>
            <person name="Hibbett D.S."/>
            <person name="Grigoriev I.V."/>
        </authorList>
    </citation>
    <scope>NUCLEOTIDE SEQUENCE</scope>
    <source>
        <strain evidence="3">TFB10827</strain>
    </source>
</reference>
<dbReference type="InterPro" id="IPR019510">
    <property type="entry name" value="AKAP7-like_phosphoesterase"/>
</dbReference>
<accession>A0ABQ8QUI5</accession>
<dbReference type="Proteomes" id="UP001163828">
    <property type="component" value="Unassembled WGS sequence"/>
</dbReference>